<dbReference type="PANTHER" id="PTHR10656:SF70">
    <property type="entry name" value="PROTEIN MAB-21-RELATED"/>
    <property type="match status" value="1"/>
</dbReference>
<gene>
    <name evidence="1" type="ORF">NQ315_001649</name>
</gene>
<dbReference type="AlphaFoldDB" id="A0AAV8WBP0"/>
<proteinExistence type="predicted"/>
<protein>
    <submittedName>
        <fullName evidence="1">Uncharacterized protein</fullName>
    </submittedName>
</protein>
<comment type="caution">
    <text evidence="1">The sequence shown here is derived from an EMBL/GenBank/DDBJ whole genome shotgun (WGS) entry which is preliminary data.</text>
</comment>
<dbReference type="PANTHER" id="PTHR10656">
    <property type="entry name" value="CELL FATE DETERMINING PROTEIN MAB21-RELATED"/>
    <property type="match status" value="1"/>
</dbReference>
<keyword evidence="2" id="KW-1185">Reference proteome</keyword>
<name>A0AAV8WBP0_9CUCU</name>
<dbReference type="Proteomes" id="UP001159042">
    <property type="component" value="Unassembled WGS sequence"/>
</dbReference>
<sequence length="985" mass="111485">LCSGGRRRENGAAARKSGKTKKLEELVLPNAKLRFCREQLQNLNYIFNKRLERNVTVATEKQWMLARSVTERLVQRLICAAGILDPRFATKYLICDCIQNNPTSNKLKYMVRLDSLSTPSVYEADARTKYSVIETDSDYPAAYARIRLHTSSFKVWGDYTNSSGYLRRTKKIKRLNSRDKVQARLVELLALAASKDVPNSPLHVDESVLCGIPGKVVDSVTLHNILKIPPEQHVYYGPGGNVPRFPDPRDFRLAIVDEPGGIKLRVEFLSPALSSISIDVRIFVAIGVDAWPSSTDFPSRISLGHSDCLLYHKAALTVNINPYQRLNTATSYFQGMYLVGYGVQSSAWQIRVPASEFSLLNHFGPNSTVRTALEVLLDVMEDIDEARNFGKQQQISYKILNSYILTTVLLEELEEGSSNPVSDMINWSPIGWFLKGNRIIFFKKSNLLLNPGHLSDDDFRIEASNVKGVMLRFFDESLMSTKANEEFGKLVLAQETEMALLYKWKDLVDGLLPPPGTRGRRFCFAGSKNRTEVAHTQYTLRQLEYIGLLLHKMLIVKQHVLQANYTMLDDSVHSGETEHEHPLEDVIFILVTVMDQARDQYLSTQTNPSVEKNKLRIKSNYNTCTSKLVDLMRKDAELQSFNFEDDLVLVKLILKWLYRAMDQNKRHLAPILRPYLNNLFTASHAVSWHIDAIKGRGNEEEVATLGSFAEQVNAGKITPAQGLTDCVTKNLGWAKNMLGMVQKNTLRVVFIPGRGQVGRHILSLPSHQNKKELGCGSKTLGASTDKHDSRKELTLPGRSYFSTILREKAMDTKEDITPEHDRLKKNSPLTMILNSVHRRGDHRGEGDIFEALKSMQKLNMFQEVATSLPQEDRKELSDLIRSVQAAKTKKSLDKKWSSTLPQANLRAQAGFGSKNESIQRYIPKEESAGIRIRDPKLQEKLKNHSTNSLLGTCRAARIREDNSIFLLHDSFKVKSLLHKSESFKY</sequence>
<evidence type="ECO:0000313" key="1">
    <source>
        <dbReference type="EMBL" id="KAJ8923096.1"/>
    </source>
</evidence>
<organism evidence="1 2">
    <name type="scientific">Exocentrus adspersus</name>
    <dbReference type="NCBI Taxonomy" id="1586481"/>
    <lineage>
        <taxon>Eukaryota</taxon>
        <taxon>Metazoa</taxon>
        <taxon>Ecdysozoa</taxon>
        <taxon>Arthropoda</taxon>
        <taxon>Hexapoda</taxon>
        <taxon>Insecta</taxon>
        <taxon>Pterygota</taxon>
        <taxon>Neoptera</taxon>
        <taxon>Endopterygota</taxon>
        <taxon>Coleoptera</taxon>
        <taxon>Polyphaga</taxon>
        <taxon>Cucujiformia</taxon>
        <taxon>Chrysomeloidea</taxon>
        <taxon>Cerambycidae</taxon>
        <taxon>Lamiinae</taxon>
        <taxon>Acanthocinini</taxon>
        <taxon>Exocentrus</taxon>
    </lineage>
</organism>
<dbReference type="EMBL" id="JANEYG010000005">
    <property type="protein sequence ID" value="KAJ8923096.1"/>
    <property type="molecule type" value="Genomic_DNA"/>
</dbReference>
<reference evidence="1 2" key="1">
    <citation type="journal article" date="2023" name="Insect Mol. Biol.">
        <title>Genome sequencing provides insights into the evolution of gene families encoding plant cell wall-degrading enzymes in longhorned beetles.</title>
        <authorList>
            <person name="Shin N.R."/>
            <person name="Okamura Y."/>
            <person name="Kirsch R."/>
            <person name="Pauchet Y."/>
        </authorList>
    </citation>
    <scope>NUCLEOTIDE SEQUENCE [LARGE SCALE GENOMIC DNA]</scope>
    <source>
        <strain evidence="1">EAD_L_NR</strain>
    </source>
</reference>
<accession>A0AAV8WBP0</accession>
<evidence type="ECO:0000313" key="2">
    <source>
        <dbReference type="Proteomes" id="UP001159042"/>
    </source>
</evidence>
<feature type="non-terminal residue" evidence="1">
    <location>
        <position position="1"/>
    </location>
</feature>